<comment type="caution">
    <text evidence="3">The sequence shown here is derived from an EMBL/GenBank/DDBJ whole genome shotgun (WGS) entry which is preliminary data.</text>
</comment>
<evidence type="ECO:0000313" key="2">
    <source>
        <dbReference type="EMBL" id="GBM98979.1"/>
    </source>
</evidence>
<feature type="non-terminal residue" evidence="3">
    <location>
        <position position="100"/>
    </location>
</feature>
<keyword evidence="4" id="KW-1185">Reference proteome</keyword>
<dbReference type="Proteomes" id="UP000499080">
    <property type="component" value="Unassembled WGS sequence"/>
</dbReference>
<evidence type="ECO:0000313" key="3">
    <source>
        <dbReference type="EMBL" id="GBM99675.1"/>
    </source>
</evidence>
<accession>A0A4Y2KD54</accession>
<protein>
    <submittedName>
        <fullName evidence="3">Uncharacterized protein</fullName>
    </submittedName>
</protein>
<proteinExistence type="predicted"/>
<organism evidence="3 4">
    <name type="scientific">Araneus ventricosus</name>
    <name type="common">Orbweaver spider</name>
    <name type="synonym">Epeira ventricosa</name>
    <dbReference type="NCBI Taxonomy" id="182803"/>
    <lineage>
        <taxon>Eukaryota</taxon>
        <taxon>Metazoa</taxon>
        <taxon>Ecdysozoa</taxon>
        <taxon>Arthropoda</taxon>
        <taxon>Chelicerata</taxon>
        <taxon>Arachnida</taxon>
        <taxon>Araneae</taxon>
        <taxon>Araneomorphae</taxon>
        <taxon>Entelegynae</taxon>
        <taxon>Araneoidea</taxon>
        <taxon>Araneidae</taxon>
        <taxon>Araneus</taxon>
    </lineage>
</organism>
<gene>
    <name evidence="2" type="ORF">AVEN_202085_1</name>
    <name evidence="3" type="ORF">AVEN_65984_1</name>
</gene>
<sequence>MAWHEPHCHLTDYYFCMTFTVGFSSKSRRTIQYPNIPSAVRPVPQNESFPIRVATKTYTLQPSTDLEDFELQPGPSTPTDDDKEYPADLVYRQPHLFTQP</sequence>
<dbReference type="OrthoDB" id="7490920at2759"/>
<dbReference type="EMBL" id="BGPR01271235">
    <property type="protein sequence ID" value="GBM98979.1"/>
    <property type="molecule type" value="Genomic_DNA"/>
</dbReference>
<dbReference type="AlphaFoldDB" id="A0A4Y2KD54"/>
<dbReference type="EMBL" id="BGPR01271501">
    <property type="protein sequence ID" value="GBM99675.1"/>
    <property type="molecule type" value="Genomic_DNA"/>
</dbReference>
<feature type="region of interest" description="Disordered" evidence="1">
    <location>
        <begin position="64"/>
        <end position="85"/>
    </location>
</feature>
<evidence type="ECO:0000256" key="1">
    <source>
        <dbReference type="SAM" id="MobiDB-lite"/>
    </source>
</evidence>
<evidence type="ECO:0000313" key="4">
    <source>
        <dbReference type="Proteomes" id="UP000499080"/>
    </source>
</evidence>
<reference evidence="3 4" key="1">
    <citation type="journal article" date="2019" name="Sci. Rep.">
        <title>Orb-weaving spider Araneus ventricosus genome elucidates the spidroin gene catalogue.</title>
        <authorList>
            <person name="Kono N."/>
            <person name="Nakamura H."/>
            <person name="Ohtoshi R."/>
            <person name="Moran D.A.P."/>
            <person name="Shinohara A."/>
            <person name="Yoshida Y."/>
            <person name="Fujiwara M."/>
            <person name="Mori M."/>
            <person name="Tomita M."/>
            <person name="Arakawa K."/>
        </authorList>
    </citation>
    <scope>NUCLEOTIDE SEQUENCE [LARGE SCALE GENOMIC DNA]</scope>
</reference>
<name>A0A4Y2KD54_ARAVE</name>